<dbReference type="SUPFAM" id="SSF50475">
    <property type="entry name" value="FMN-binding split barrel"/>
    <property type="match status" value="1"/>
</dbReference>
<keyword evidence="5 9" id="KW-0560">Oxidoreductase</keyword>
<keyword evidence="10" id="KW-1185">Reference proteome</keyword>
<accession>A0ABX1AX88</accession>
<organism evidence="9 10">
    <name type="scientific">Streptomyces spiramenti</name>
    <dbReference type="NCBI Taxonomy" id="2720606"/>
    <lineage>
        <taxon>Bacteria</taxon>
        <taxon>Bacillati</taxon>
        <taxon>Actinomycetota</taxon>
        <taxon>Actinomycetes</taxon>
        <taxon>Kitasatosporales</taxon>
        <taxon>Streptomycetaceae</taxon>
        <taxon>Streptomyces</taxon>
    </lineage>
</organism>
<feature type="domain" description="Pyridoxamine 5'-phosphate oxidase N-terminal" evidence="7">
    <location>
        <begin position="43"/>
        <end position="157"/>
    </location>
</feature>
<name>A0ABX1AX88_9ACTN</name>
<dbReference type="EC" id="1.4.3.5" evidence="9"/>
<protein>
    <submittedName>
        <fullName evidence="9">Pyridoxal 5'-phosphate synthase</fullName>
        <ecNumber evidence="9">1.4.3.5</ecNumber>
    </submittedName>
</protein>
<evidence type="ECO:0000259" key="7">
    <source>
        <dbReference type="Pfam" id="PF01243"/>
    </source>
</evidence>
<dbReference type="Gene3D" id="2.30.110.10">
    <property type="entry name" value="Electron Transport, Fmn-binding Protein, Chain A"/>
    <property type="match status" value="1"/>
</dbReference>
<dbReference type="EMBL" id="JAAVJB010000291">
    <property type="protein sequence ID" value="NJP68847.1"/>
    <property type="molecule type" value="Genomic_DNA"/>
</dbReference>
<evidence type="ECO:0000256" key="2">
    <source>
        <dbReference type="ARBA" id="ARBA00007301"/>
    </source>
</evidence>
<evidence type="ECO:0000313" key="10">
    <source>
        <dbReference type="Proteomes" id="UP000746503"/>
    </source>
</evidence>
<dbReference type="Proteomes" id="UP000746503">
    <property type="component" value="Unassembled WGS sequence"/>
</dbReference>
<dbReference type="Pfam" id="PF01243">
    <property type="entry name" value="PNPOx_N"/>
    <property type="match status" value="1"/>
</dbReference>
<evidence type="ECO:0000256" key="1">
    <source>
        <dbReference type="ARBA" id="ARBA00001917"/>
    </source>
</evidence>
<gene>
    <name evidence="9" type="ORF">HCJ92_21780</name>
</gene>
<dbReference type="PANTHER" id="PTHR10851">
    <property type="entry name" value="PYRIDOXINE-5-PHOSPHATE OXIDASE"/>
    <property type="match status" value="1"/>
</dbReference>
<evidence type="ECO:0000256" key="5">
    <source>
        <dbReference type="ARBA" id="ARBA00023002"/>
    </source>
</evidence>
<sequence>MTVRAHLSPAAVLLSRPAPAGQAPPFPGEAPDTPGPLVLRWLREAADAGVGALQAATLATVDGDGNPDARVLVLRDVSPDGASWTFATDRGSPKGRQLAANPGAALTLHWPEQARQLRVRGKVTAGSREEAAAEFRTRSPAARVAARTGHQSEALTSDDAYREAEAAARATVSETPDAVPAGHTVYTLHAGEVEFWQGSPDRFHQRLHYRRTDDGWNRRRLWP</sequence>
<feature type="region of interest" description="Disordered" evidence="6">
    <location>
        <begin position="14"/>
        <end position="34"/>
    </location>
</feature>
<evidence type="ECO:0000256" key="6">
    <source>
        <dbReference type="SAM" id="MobiDB-lite"/>
    </source>
</evidence>
<dbReference type="InterPro" id="IPR011576">
    <property type="entry name" value="Pyridox_Oxase_N"/>
</dbReference>
<comment type="cofactor">
    <cofactor evidence="1">
        <name>FMN</name>
        <dbReference type="ChEBI" id="CHEBI:58210"/>
    </cofactor>
</comment>
<evidence type="ECO:0000259" key="8">
    <source>
        <dbReference type="Pfam" id="PF10590"/>
    </source>
</evidence>
<feature type="domain" description="Pyridoxine 5'-phosphate oxidase dimerisation C-terminal" evidence="8">
    <location>
        <begin position="185"/>
        <end position="223"/>
    </location>
</feature>
<evidence type="ECO:0000256" key="4">
    <source>
        <dbReference type="ARBA" id="ARBA00022643"/>
    </source>
</evidence>
<evidence type="ECO:0000313" key="9">
    <source>
        <dbReference type="EMBL" id="NJP68847.1"/>
    </source>
</evidence>
<keyword evidence="4" id="KW-0288">FMN</keyword>
<keyword evidence="3" id="KW-0285">Flavoprotein</keyword>
<reference evidence="9 10" key="1">
    <citation type="submission" date="2020-03" db="EMBL/GenBank/DDBJ databases">
        <title>Draft genome of Streptomyces sp. ventii, isolated from the Axial Seamount in the Pacific Ocean, and resequencing of the two type strains Streptomyces lonarensis strain NCL 716 and Streptomyces bohaiensis strain 11A07.</title>
        <authorList>
            <person name="Loughran R.M."/>
            <person name="Pfannmuller K.M."/>
            <person name="Wasson B.J."/>
            <person name="Deadmond M.C."/>
            <person name="Paddock B.E."/>
            <person name="Koyack M.J."/>
            <person name="Gallegos D.A."/>
            <person name="Mitchell E.A."/>
            <person name="Ushijima B."/>
            <person name="Saw J.H."/>
            <person name="Mcphail K.L."/>
            <person name="Videau P."/>
        </authorList>
    </citation>
    <scope>NUCLEOTIDE SEQUENCE [LARGE SCALE GENOMIC DNA]</scope>
    <source>
        <strain evidence="10">5675061</strain>
    </source>
</reference>
<dbReference type="Pfam" id="PF10590">
    <property type="entry name" value="PNP_phzG_C"/>
    <property type="match status" value="1"/>
</dbReference>
<dbReference type="NCBIfam" id="NF004231">
    <property type="entry name" value="PRK05679.1"/>
    <property type="match status" value="1"/>
</dbReference>
<dbReference type="PIRSF" id="PIRSF000190">
    <property type="entry name" value="Pyd_amn-ph_oxd"/>
    <property type="match status" value="1"/>
</dbReference>
<dbReference type="InterPro" id="IPR012349">
    <property type="entry name" value="Split_barrel_FMN-bd"/>
</dbReference>
<comment type="similarity">
    <text evidence="2">Belongs to the pyridoxamine 5'-phosphate oxidase family.</text>
</comment>
<proteinExistence type="inferred from homology"/>
<dbReference type="InterPro" id="IPR000659">
    <property type="entry name" value="Pyridox_Oxase"/>
</dbReference>
<dbReference type="InterPro" id="IPR019576">
    <property type="entry name" value="Pyridoxamine_oxidase_dimer_C"/>
</dbReference>
<dbReference type="GO" id="GO:0004733">
    <property type="term" value="F:pyridoxamine phosphate oxidase activity"/>
    <property type="evidence" value="ECO:0007669"/>
    <property type="project" value="UniProtKB-EC"/>
</dbReference>
<comment type="caution">
    <text evidence="9">The sequence shown here is derived from an EMBL/GenBank/DDBJ whole genome shotgun (WGS) entry which is preliminary data.</text>
</comment>
<dbReference type="PANTHER" id="PTHR10851:SF0">
    <property type="entry name" value="PYRIDOXINE-5'-PHOSPHATE OXIDASE"/>
    <property type="match status" value="1"/>
</dbReference>
<evidence type="ECO:0000256" key="3">
    <source>
        <dbReference type="ARBA" id="ARBA00022630"/>
    </source>
</evidence>